<dbReference type="PANTHER" id="PTHR10668:SF105">
    <property type="entry name" value="DEHYDROGENASE-RELATED"/>
    <property type="match status" value="1"/>
</dbReference>
<gene>
    <name evidence="1" type="ORF">EDD31_1641</name>
</gene>
<dbReference type="EMBL" id="RKHK01000001">
    <property type="protein sequence ID" value="ROR73266.1"/>
    <property type="molecule type" value="Genomic_DNA"/>
</dbReference>
<dbReference type="OrthoDB" id="833207at2"/>
<evidence type="ECO:0000313" key="2">
    <source>
        <dbReference type="Proteomes" id="UP000280668"/>
    </source>
</evidence>
<dbReference type="Proteomes" id="UP000280668">
    <property type="component" value="Unassembled WGS sequence"/>
</dbReference>
<dbReference type="AlphaFoldDB" id="A0A3N2BDE6"/>
<dbReference type="PANTHER" id="PTHR10668">
    <property type="entry name" value="PHYTOENE DEHYDROGENASE"/>
    <property type="match status" value="1"/>
</dbReference>
<dbReference type="PRINTS" id="PR00411">
    <property type="entry name" value="PNDRDTASEI"/>
</dbReference>
<dbReference type="RefSeq" id="WP_123303707.1">
    <property type="nucleotide sequence ID" value="NZ_RKHK01000001.1"/>
</dbReference>
<name>A0A3N2BDE6_9MICO</name>
<dbReference type="Pfam" id="PF12831">
    <property type="entry name" value="FAD_oxidored"/>
    <property type="match status" value="1"/>
</dbReference>
<sequence>MSHSQPRETTDVVVIGSGPGGLAAAVSMARAGLEVVLYEAEHTLGGGSRTLDLGLAAGVRHDVCSAVHPMALASPFFREFDLEARGVEFAVPELAYAQPLDGPEAALAWHSLERTADGLGRDGPAWQRMMGPLVENAEAVVALALGDHRGLPREARSISGLHAAAMMGASVLLQGTRAWNYPLATEQARALLTGVAAHTVATLPALAASGTAMLLGSLGHSVGWALPRGGSQAIADAMIADLRAHGGRIHAGERVASWRQLPRARSYLLDVAPEVAESIWSDRLPGATRRAYRRFTRGDAAAKVDYVLSGPVPWRDERVGGAATAHIGGTREDMARAEAQVSAGRMPERPVVLLSDPAVGDPGRISAGKRPLWTYAHVPHGYDGDVTETVTAQIERFAPGFRDVVVTSRCTPASRLDKHNANYLGGDFAAGAVTVPRLATGPRWAWNPYATGIPGVYLCSQSVPPGPGVHGMTGYFAARHALRERFGLADVPPLAPSRSLN</sequence>
<dbReference type="PRINTS" id="PR00368">
    <property type="entry name" value="FADPNR"/>
</dbReference>
<keyword evidence="2" id="KW-1185">Reference proteome</keyword>
<comment type="caution">
    <text evidence="1">The sequence shown here is derived from an EMBL/GenBank/DDBJ whole genome shotgun (WGS) entry which is preliminary data.</text>
</comment>
<evidence type="ECO:0000313" key="1">
    <source>
        <dbReference type="EMBL" id="ROR73266.1"/>
    </source>
</evidence>
<dbReference type="SUPFAM" id="SSF51905">
    <property type="entry name" value="FAD/NAD(P)-binding domain"/>
    <property type="match status" value="1"/>
</dbReference>
<reference evidence="1 2" key="1">
    <citation type="submission" date="2018-11" db="EMBL/GenBank/DDBJ databases">
        <title>Sequencing the genomes of 1000 actinobacteria strains.</title>
        <authorList>
            <person name="Klenk H.-P."/>
        </authorList>
    </citation>
    <scope>NUCLEOTIDE SEQUENCE [LARGE SCALE GENOMIC DNA]</scope>
    <source>
        <strain evidence="1 2">DSM 11294</strain>
    </source>
</reference>
<protein>
    <submittedName>
        <fullName evidence="1">Phytoene dehydrogenase-like protein</fullName>
    </submittedName>
</protein>
<organism evidence="1 2">
    <name type="scientific">Bogoriella caseilytica</name>
    <dbReference type="NCBI Taxonomy" id="56055"/>
    <lineage>
        <taxon>Bacteria</taxon>
        <taxon>Bacillati</taxon>
        <taxon>Actinomycetota</taxon>
        <taxon>Actinomycetes</taxon>
        <taxon>Micrococcales</taxon>
        <taxon>Bogoriellaceae</taxon>
        <taxon>Bogoriella</taxon>
    </lineage>
</organism>
<proteinExistence type="predicted"/>
<dbReference type="InterPro" id="IPR036188">
    <property type="entry name" value="FAD/NAD-bd_sf"/>
</dbReference>
<dbReference type="Gene3D" id="3.50.50.60">
    <property type="entry name" value="FAD/NAD(P)-binding domain"/>
    <property type="match status" value="1"/>
</dbReference>
<accession>A0A3N2BDE6</accession>